<evidence type="ECO:0000256" key="1">
    <source>
        <dbReference type="ARBA" id="ARBA00004752"/>
    </source>
</evidence>
<dbReference type="Proteomes" id="UP001250698">
    <property type="component" value="Unassembled WGS sequence"/>
</dbReference>
<dbReference type="Gene3D" id="2.40.440.10">
    <property type="entry name" value="L,D-transpeptidase catalytic domain-like"/>
    <property type="match status" value="1"/>
</dbReference>
<keyword evidence="3" id="KW-0808">Transferase</keyword>
<dbReference type="Pfam" id="PF03734">
    <property type="entry name" value="YkuD"/>
    <property type="match status" value="1"/>
</dbReference>
<sequence length="482" mass="54663">MRSAIFLFFFIGCAFSLRAHPAPGEDDEETARAELSAAKASLRALLNTETRGATATYAALGLRTGTAVQAFYARHEYAAHWIQETGWNEPAQRALAVLGRAAEVGLNRNHYAWGSLLALPDSLQLTRARSRSQLLALSELRLTDALLQYLQHMQQGRLRPYTTSPAIFPDSTRSHQLAGQLYQVLQAPDLAAAVQHLQPATRGYRLLQAAWARALQTSAADSARLMQDTVAGFGRVAVNLERLRWEAPADSEYAVVNIPAFRLQLVRNGQVVRTHRVVVGKPEWPTPVLSGRIAVFVTAPEWRVPYSIAVQEFLPELQQDPGFLYDHHYRLYDWRGRLVNPWRVNWQKITPGKFPYTIRQRAGAFNALGNVVFYFPNQQTVFLHDTPARSAFTRAERALSHGCVRVEKPLELAEYLLRREGRAKELTALYQSVRSHEKQRFDLQRSLPIYLRYYTCETDKGKLIFLPDIYHQDAAMQLALRD</sequence>
<dbReference type="PROSITE" id="PS52029">
    <property type="entry name" value="LD_TPASE"/>
    <property type="match status" value="1"/>
</dbReference>
<keyword evidence="4 7" id="KW-0133">Cell shape</keyword>
<dbReference type="RefSeq" id="WP_315997578.1">
    <property type="nucleotide sequence ID" value="NZ_JAWDJT010000003.1"/>
</dbReference>
<feature type="chain" id="PRO_5046274969" evidence="8">
    <location>
        <begin position="20"/>
        <end position="482"/>
    </location>
</feature>
<comment type="similarity">
    <text evidence="2">Belongs to the YkuD family.</text>
</comment>
<evidence type="ECO:0000256" key="6">
    <source>
        <dbReference type="ARBA" id="ARBA00023316"/>
    </source>
</evidence>
<protein>
    <submittedName>
        <fullName evidence="10">L,D-transpeptidase family protein</fullName>
    </submittedName>
</protein>
<feature type="active site" description="Nucleophile" evidence="7">
    <location>
        <position position="403"/>
    </location>
</feature>
<dbReference type="CDD" id="cd16913">
    <property type="entry name" value="YkuD_like"/>
    <property type="match status" value="1"/>
</dbReference>
<keyword evidence="6 7" id="KW-0961">Cell wall biogenesis/degradation</keyword>
<dbReference type="InterPro" id="IPR038063">
    <property type="entry name" value="Transpep_catalytic_dom"/>
</dbReference>
<dbReference type="Pfam" id="PF20142">
    <property type="entry name" value="Scaffold"/>
    <property type="match status" value="1"/>
</dbReference>
<comment type="caution">
    <text evidence="10">The sequence shown here is derived from an EMBL/GenBank/DDBJ whole genome shotgun (WGS) entry which is preliminary data.</text>
</comment>
<evidence type="ECO:0000256" key="7">
    <source>
        <dbReference type="PROSITE-ProRule" id="PRU01373"/>
    </source>
</evidence>
<accession>A0ABU3TFF3</accession>
<feature type="signal peptide" evidence="8">
    <location>
        <begin position="1"/>
        <end position="19"/>
    </location>
</feature>
<dbReference type="PANTHER" id="PTHR41533">
    <property type="entry name" value="L,D-TRANSPEPTIDASE HI_1667-RELATED"/>
    <property type="match status" value="1"/>
</dbReference>
<evidence type="ECO:0000256" key="4">
    <source>
        <dbReference type="ARBA" id="ARBA00022960"/>
    </source>
</evidence>
<evidence type="ECO:0000313" key="10">
    <source>
        <dbReference type="EMBL" id="MDU0370089.1"/>
    </source>
</evidence>
<gene>
    <name evidence="10" type="ORF">ROI90_06765</name>
</gene>
<name>A0ABU3TFF3_9BACT</name>
<evidence type="ECO:0000259" key="9">
    <source>
        <dbReference type="PROSITE" id="PS52029"/>
    </source>
</evidence>
<organism evidence="10 11">
    <name type="scientific">Hymenobacter endophyticus</name>
    <dbReference type="NCBI Taxonomy" id="3076335"/>
    <lineage>
        <taxon>Bacteria</taxon>
        <taxon>Pseudomonadati</taxon>
        <taxon>Bacteroidota</taxon>
        <taxon>Cytophagia</taxon>
        <taxon>Cytophagales</taxon>
        <taxon>Hymenobacteraceae</taxon>
        <taxon>Hymenobacter</taxon>
    </lineage>
</organism>
<dbReference type="InterPro" id="IPR005490">
    <property type="entry name" value="LD_TPept_cat_dom"/>
</dbReference>
<evidence type="ECO:0000256" key="3">
    <source>
        <dbReference type="ARBA" id="ARBA00022679"/>
    </source>
</evidence>
<dbReference type="PANTHER" id="PTHR41533:SF2">
    <property type="entry name" value="BLR7131 PROTEIN"/>
    <property type="match status" value="1"/>
</dbReference>
<keyword evidence="11" id="KW-1185">Reference proteome</keyword>
<comment type="pathway">
    <text evidence="1 7">Cell wall biogenesis; peptidoglycan biosynthesis.</text>
</comment>
<proteinExistence type="inferred from homology"/>
<evidence type="ECO:0000313" key="11">
    <source>
        <dbReference type="Proteomes" id="UP001250698"/>
    </source>
</evidence>
<evidence type="ECO:0000256" key="2">
    <source>
        <dbReference type="ARBA" id="ARBA00005992"/>
    </source>
</evidence>
<keyword evidence="8" id="KW-0732">Signal</keyword>
<dbReference type="InterPro" id="IPR045380">
    <property type="entry name" value="LD_TPept_scaffold_dom"/>
</dbReference>
<dbReference type="SUPFAM" id="SSF141523">
    <property type="entry name" value="L,D-transpeptidase catalytic domain-like"/>
    <property type="match status" value="1"/>
</dbReference>
<evidence type="ECO:0000256" key="5">
    <source>
        <dbReference type="ARBA" id="ARBA00022984"/>
    </source>
</evidence>
<reference evidence="10 11" key="1">
    <citation type="submission" date="2023-10" db="EMBL/GenBank/DDBJ databases">
        <title>Hymenobacter endophyticus sp. nov., an isolate from the leaf tissues of wheat.</title>
        <authorList>
            <person name="Dai Y."/>
        </authorList>
    </citation>
    <scope>NUCLEOTIDE SEQUENCE [LARGE SCALE GENOMIC DNA]</scope>
    <source>
        <strain evidence="10 11">ZK17L-C2</strain>
    </source>
</reference>
<dbReference type="EMBL" id="JAWDJT010000003">
    <property type="protein sequence ID" value="MDU0370089.1"/>
    <property type="molecule type" value="Genomic_DNA"/>
</dbReference>
<keyword evidence="5 7" id="KW-0573">Peptidoglycan synthesis</keyword>
<evidence type="ECO:0000256" key="8">
    <source>
        <dbReference type="SAM" id="SignalP"/>
    </source>
</evidence>
<feature type="domain" description="L,D-TPase catalytic" evidence="9">
    <location>
        <begin position="252"/>
        <end position="427"/>
    </location>
</feature>
<feature type="active site" description="Proton donor/acceptor" evidence="7">
    <location>
        <position position="384"/>
    </location>
</feature>
<dbReference type="InterPro" id="IPR052905">
    <property type="entry name" value="LD-transpeptidase_YkuD-like"/>
</dbReference>